<proteinExistence type="predicted"/>
<sequence>MKALKHTYLITGEKLSDDAVGCRILVDPDKFEYVSNTDGYSFWPKAENANN</sequence>
<protein>
    <submittedName>
        <fullName evidence="1">Uncharacterized protein</fullName>
    </submittedName>
</protein>
<dbReference type="EMBL" id="BK015439">
    <property type="protein sequence ID" value="DAE06506.1"/>
    <property type="molecule type" value="Genomic_DNA"/>
</dbReference>
<evidence type="ECO:0000313" key="1">
    <source>
        <dbReference type="EMBL" id="DAE06506.1"/>
    </source>
</evidence>
<reference evidence="1" key="1">
    <citation type="journal article" date="2021" name="Proc. Natl. Acad. Sci. U.S.A.">
        <title>A Catalog of Tens of Thousands of Viruses from Human Metagenomes Reveals Hidden Associations with Chronic Diseases.</title>
        <authorList>
            <person name="Tisza M.J."/>
            <person name="Buck C.B."/>
        </authorList>
    </citation>
    <scope>NUCLEOTIDE SEQUENCE</scope>
    <source>
        <strain evidence="1">Ct0jJ30</strain>
    </source>
</reference>
<name>A0A8S5PHV5_9CAUD</name>
<accession>A0A8S5PHV5</accession>
<organism evidence="1">
    <name type="scientific">Myoviridae sp. ct0jJ30</name>
    <dbReference type="NCBI Taxonomy" id="2825014"/>
    <lineage>
        <taxon>Viruses</taxon>
        <taxon>Duplodnaviria</taxon>
        <taxon>Heunggongvirae</taxon>
        <taxon>Uroviricota</taxon>
        <taxon>Caudoviricetes</taxon>
    </lineage>
</organism>